<evidence type="ECO:0000313" key="1">
    <source>
        <dbReference type="EMBL" id="KAF4943380.1"/>
    </source>
</evidence>
<dbReference type="AlphaFoldDB" id="A0A8H4SPM2"/>
<comment type="caution">
    <text evidence="1">The sequence shown here is derived from an EMBL/GenBank/DDBJ whole genome shotgun (WGS) entry which is preliminary data.</text>
</comment>
<keyword evidence="2" id="KW-1185">Reference proteome</keyword>
<protein>
    <submittedName>
        <fullName evidence="1">Uncharacterized protein</fullName>
    </submittedName>
</protein>
<dbReference type="EMBL" id="JABEXW010001553">
    <property type="protein sequence ID" value="KAF4943380.1"/>
    <property type="molecule type" value="Genomic_DNA"/>
</dbReference>
<sequence length="95" mass="10491">MSSGDLQTTPDGLMICPVPENGMAPFMSHALSQTETVHQDYLAEVAKRMILEFTTSDSVRLFSELIKTHFGMDPSLMPRLQIKALVFENAAFAEG</sequence>
<gene>
    <name evidence="1" type="ORF">FSARC_14933</name>
</gene>
<reference evidence="1" key="1">
    <citation type="journal article" date="2020" name="BMC Genomics">
        <title>Correction to: Identification and distribution of gene clusters required for synthesis of sphingolipid metabolism inhibitors in diverse species of the filamentous fungus Fusarium.</title>
        <authorList>
            <person name="Kim H.S."/>
            <person name="Lohmar J.M."/>
            <person name="Busman M."/>
            <person name="Brown D.W."/>
            <person name="Naumann T.A."/>
            <person name="Divon H.H."/>
            <person name="Lysoe E."/>
            <person name="Uhlig S."/>
            <person name="Proctor R.H."/>
        </authorList>
    </citation>
    <scope>NUCLEOTIDE SEQUENCE</scope>
    <source>
        <strain evidence="1">NRRL 20472</strain>
    </source>
</reference>
<organism evidence="1 2">
    <name type="scientific">Fusarium sarcochroum</name>
    <dbReference type="NCBI Taxonomy" id="1208366"/>
    <lineage>
        <taxon>Eukaryota</taxon>
        <taxon>Fungi</taxon>
        <taxon>Dikarya</taxon>
        <taxon>Ascomycota</taxon>
        <taxon>Pezizomycotina</taxon>
        <taxon>Sordariomycetes</taxon>
        <taxon>Hypocreomycetidae</taxon>
        <taxon>Hypocreales</taxon>
        <taxon>Nectriaceae</taxon>
        <taxon>Fusarium</taxon>
        <taxon>Fusarium lateritium species complex</taxon>
    </lineage>
</organism>
<dbReference type="Proteomes" id="UP000622797">
    <property type="component" value="Unassembled WGS sequence"/>
</dbReference>
<name>A0A8H4SPM2_9HYPO</name>
<proteinExistence type="predicted"/>
<evidence type="ECO:0000313" key="2">
    <source>
        <dbReference type="Proteomes" id="UP000622797"/>
    </source>
</evidence>
<reference evidence="1" key="2">
    <citation type="submission" date="2020-05" db="EMBL/GenBank/DDBJ databases">
        <authorList>
            <person name="Kim H.-S."/>
            <person name="Proctor R.H."/>
            <person name="Brown D.W."/>
        </authorList>
    </citation>
    <scope>NUCLEOTIDE SEQUENCE</scope>
    <source>
        <strain evidence="1">NRRL 20472</strain>
    </source>
</reference>
<accession>A0A8H4SPM2</accession>
<dbReference type="OrthoDB" id="5091382at2759"/>